<accession>A0A285VUN8</accession>
<evidence type="ECO:0000313" key="2">
    <source>
        <dbReference type="EMBL" id="SOC57769.1"/>
    </source>
</evidence>
<dbReference type="InterPro" id="IPR029058">
    <property type="entry name" value="AB_hydrolase_fold"/>
</dbReference>
<dbReference type="STRING" id="1122622.GCA_000421185_00462"/>
<keyword evidence="3" id="KW-1185">Reference proteome</keyword>
<dbReference type="RefSeq" id="WP_097189158.1">
    <property type="nucleotide sequence ID" value="NZ_OBQK01000016.1"/>
</dbReference>
<evidence type="ECO:0000259" key="1">
    <source>
        <dbReference type="Pfam" id="PF00561"/>
    </source>
</evidence>
<dbReference type="GO" id="GO:0003824">
    <property type="term" value="F:catalytic activity"/>
    <property type="evidence" value="ECO:0007669"/>
    <property type="project" value="UniProtKB-ARBA"/>
</dbReference>
<dbReference type="PRINTS" id="PR00111">
    <property type="entry name" value="ABHYDROLASE"/>
</dbReference>
<feature type="domain" description="AB hydrolase-1" evidence="1">
    <location>
        <begin position="51"/>
        <end position="158"/>
    </location>
</feature>
<dbReference type="Proteomes" id="UP000219688">
    <property type="component" value="Unassembled WGS sequence"/>
</dbReference>
<dbReference type="InterPro" id="IPR050266">
    <property type="entry name" value="AB_hydrolase_sf"/>
</dbReference>
<sequence>MTPDATTLPDQLPESLAAVVGDRYRSVDAPVRGGVMRVGVWEPEGASADAPTVVAVHGITSSHVAWAELARAMPDVRVVAPDLRGRGRSRDLPGPYGMPTHADDVAAVMDHLGLGRAVAVGHSMGAFVSVVLADRHPARVSSLVLVDGGMPLLPPPGVAPEELAVAVLGPAAERLAMTFPDVAAYRQFWTAHPAIGREWTDLTTAYVDYDLVDSDGALRPATRAAALQADIRELVDGDSLLSGLAHLRHPAVWLVAPRGLLDEEPPLYPEAARNRWAREHPQVGVVEVSDVNHYTIVMLRRGVDQVVPHVRAPLRG</sequence>
<evidence type="ECO:0000313" key="3">
    <source>
        <dbReference type="Proteomes" id="UP000219688"/>
    </source>
</evidence>
<gene>
    <name evidence="2" type="ORF">SAMN05421879_1166</name>
</gene>
<reference evidence="3" key="1">
    <citation type="submission" date="2017-08" db="EMBL/GenBank/DDBJ databases">
        <authorList>
            <person name="Varghese N."/>
            <person name="Submissions S."/>
        </authorList>
    </citation>
    <scope>NUCLEOTIDE SEQUENCE [LARGE SCALE GENOMIC DNA]</scope>
    <source>
        <strain evidence="3">USBA17B2</strain>
    </source>
</reference>
<dbReference type="Pfam" id="PF00561">
    <property type="entry name" value="Abhydrolase_1"/>
    <property type="match status" value="1"/>
</dbReference>
<dbReference type="Gene3D" id="3.40.50.1820">
    <property type="entry name" value="alpha/beta hydrolase"/>
    <property type="match status" value="1"/>
</dbReference>
<dbReference type="PANTHER" id="PTHR43798:SF33">
    <property type="entry name" value="HYDROLASE, PUTATIVE (AFU_ORTHOLOGUE AFUA_2G14860)-RELATED"/>
    <property type="match status" value="1"/>
</dbReference>
<dbReference type="GO" id="GO:0016020">
    <property type="term" value="C:membrane"/>
    <property type="evidence" value="ECO:0007669"/>
    <property type="project" value="TreeGrafter"/>
</dbReference>
<organism evidence="2 3">
    <name type="scientific">Ornithinimicrobium cerasi</name>
    <dbReference type="NCBI Taxonomy" id="2248773"/>
    <lineage>
        <taxon>Bacteria</taxon>
        <taxon>Bacillati</taxon>
        <taxon>Actinomycetota</taxon>
        <taxon>Actinomycetes</taxon>
        <taxon>Micrococcales</taxon>
        <taxon>Ornithinimicrobiaceae</taxon>
        <taxon>Ornithinimicrobium</taxon>
    </lineage>
</organism>
<dbReference type="InterPro" id="IPR000073">
    <property type="entry name" value="AB_hydrolase_1"/>
</dbReference>
<name>A0A285VUN8_9MICO</name>
<dbReference type="AlphaFoldDB" id="A0A285VUN8"/>
<protein>
    <submittedName>
        <fullName evidence="2">Pimeloyl-ACP methyl ester carboxylesterase</fullName>
    </submittedName>
</protein>
<dbReference type="SUPFAM" id="SSF53474">
    <property type="entry name" value="alpha/beta-Hydrolases"/>
    <property type="match status" value="1"/>
</dbReference>
<dbReference type="EMBL" id="OBQK01000016">
    <property type="protein sequence ID" value="SOC57769.1"/>
    <property type="molecule type" value="Genomic_DNA"/>
</dbReference>
<proteinExistence type="predicted"/>
<dbReference type="PANTHER" id="PTHR43798">
    <property type="entry name" value="MONOACYLGLYCEROL LIPASE"/>
    <property type="match status" value="1"/>
</dbReference>